<dbReference type="RefSeq" id="WP_180571840.1">
    <property type="nucleotide sequence ID" value="NZ_JACCKB010000169.1"/>
</dbReference>
<gene>
    <name evidence="1" type="ORF">H0A36_28070</name>
</gene>
<sequence>MSLLPSNASPLEEGLADSTRRISDIPAYPNHVWNPDTCPANCLPWLAWALSVDVWNPDWPEYVKRQTIANSVAVHRIKGTRGALKKALDALHVQTEIKEWFEY</sequence>
<accession>A0A853IIL6</accession>
<evidence type="ECO:0000313" key="1">
    <source>
        <dbReference type="EMBL" id="NYZ69874.1"/>
    </source>
</evidence>
<feature type="non-terminal residue" evidence="1">
    <location>
        <position position="103"/>
    </location>
</feature>
<dbReference type="NCBIfam" id="TIGR01634">
    <property type="entry name" value="tail_P2_I"/>
    <property type="match status" value="1"/>
</dbReference>
<dbReference type="Proteomes" id="UP000569732">
    <property type="component" value="Unassembled WGS sequence"/>
</dbReference>
<dbReference type="AlphaFoldDB" id="A0A853IIL6"/>
<reference evidence="1 2" key="1">
    <citation type="submission" date="2020-07" db="EMBL/GenBank/DDBJ databases">
        <title>Endozoicomonas sp. nov., isolated from sediment.</title>
        <authorList>
            <person name="Gu T."/>
        </authorList>
    </citation>
    <scope>NUCLEOTIDE SEQUENCE [LARGE SCALE GENOMIC DNA]</scope>
    <source>
        <strain evidence="1 2">SM1973</strain>
    </source>
</reference>
<name>A0A853IIL6_9GAMM</name>
<proteinExistence type="predicted"/>
<dbReference type="InterPro" id="IPR006521">
    <property type="entry name" value="Tail_protein_I"/>
</dbReference>
<dbReference type="Pfam" id="PF09684">
    <property type="entry name" value="Tail_P2_I"/>
    <property type="match status" value="1"/>
</dbReference>
<dbReference type="EMBL" id="JACCKB010000169">
    <property type="protein sequence ID" value="NYZ69874.1"/>
    <property type="molecule type" value="Genomic_DNA"/>
</dbReference>
<organism evidence="1 2">
    <name type="scientific">Spartinivicinus marinus</name>
    <dbReference type="NCBI Taxonomy" id="2994442"/>
    <lineage>
        <taxon>Bacteria</taxon>
        <taxon>Pseudomonadati</taxon>
        <taxon>Pseudomonadota</taxon>
        <taxon>Gammaproteobacteria</taxon>
        <taxon>Oceanospirillales</taxon>
        <taxon>Zooshikellaceae</taxon>
        <taxon>Spartinivicinus</taxon>
    </lineage>
</organism>
<comment type="caution">
    <text evidence="1">The sequence shown here is derived from an EMBL/GenBank/DDBJ whole genome shotgun (WGS) entry which is preliminary data.</text>
</comment>
<evidence type="ECO:0000313" key="2">
    <source>
        <dbReference type="Proteomes" id="UP000569732"/>
    </source>
</evidence>
<keyword evidence="2" id="KW-1185">Reference proteome</keyword>
<protein>
    <submittedName>
        <fullName evidence="1">Phage tail protein I</fullName>
    </submittedName>
</protein>